<protein>
    <submittedName>
        <fullName evidence="1">Aryl-phospho-beta-D-glucosidase BglA</fullName>
        <ecNumber evidence="1">3.2.1.86</ecNumber>
    </submittedName>
</protein>
<keyword evidence="1" id="KW-0378">Hydrolase</keyword>
<evidence type="ECO:0000313" key="1">
    <source>
        <dbReference type="EMBL" id="OOM15949.1"/>
    </source>
</evidence>
<gene>
    <name evidence="1" type="primary">bglA_1</name>
    <name evidence="1" type="ORF">CLOSAC_02200</name>
</gene>
<dbReference type="SUPFAM" id="SSF51445">
    <property type="entry name" value="(Trans)glycosidases"/>
    <property type="match status" value="1"/>
</dbReference>
<reference evidence="1 2" key="1">
    <citation type="submission" date="2016-05" db="EMBL/GenBank/DDBJ databases">
        <title>Microbial solvent formation.</title>
        <authorList>
            <person name="Poehlein A."/>
            <person name="Montoya Solano J.D."/>
            <person name="Flitsch S."/>
            <person name="Krabben P."/>
            <person name="Duerre P."/>
            <person name="Daniel R."/>
        </authorList>
    </citation>
    <scope>NUCLEOTIDE SEQUENCE [LARGE SCALE GENOMIC DNA]</scope>
    <source>
        <strain evidence="1 2">L1-8</strain>
    </source>
</reference>
<dbReference type="EMBL" id="LZYZ01000001">
    <property type="protein sequence ID" value="OOM15949.1"/>
    <property type="molecule type" value="Genomic_DNA"/>
</dbReference>
<keyword evidence="1" id="KW-0326">Glycosidase</keyword>
<organism evidence="1 2">
    <name type="scientific">Clostridium saccharobutylicum</name>
    <dbReference type="NCBI Taxonomy" id="169679"/>
    <lineage>
        <taxon>Bacteria</taxon>
        <taxon>Bacillati</taxon>
        <taxon>Bacillota</taxon>
        <taxon>Clostridia</taxon>
        <taxon>Eubacteriales</taxon>
        <taxon>Clostridiaceae</taxon>
        <taxon>Clostridium</taxon>
    </lineage>
</organism>
<dbReference type="InterPro" id="IPR017853">
    <property type="entry name" value="GH"/>
</dbReference>
<accession>A0A1S8NHJ5</accession>
<dbReference type="STRING" id="169679.CSACC_35950"/>
<name>A0A1S8NHJ5_CLOSA</name>
<evidence type="ECO:0000313" key="2">
    <source>
        <dbReference type="Proteomes" id="UP000191154"/>
    </source>
</evidence>
<comment type="caution">
    <text evidence="1">The sequence shown here is derived from an EMBL/GenBank/DDBJ whole genome shotgun (WGS) entry which is preliminary data.</text>
</comment>
<dbReference type="RefSeq" id="WP_077863716.1">
    <property type="nucleotide sequence ID" value="NZ_LZYZ01000001.1"/>
</dbReference>
<sequence length="122" mass="14004">MGEPLDSLYGLGYMSQEDLQRTKPCTFDELKDNPEHRYIALHNEFVASALAVIKGHEINSDFMIGNMSSHLTWYPHTCNPKDILACQEKDTMFNSLAVKQEQLIKKLVKNLRNILKINLILI</sequence>
<dbReference type="Proteomes" id="UP000191154">
    <property type="component" value="Unassembled WGS sequence"/>
</dbReference>
<dbReference type="AlphaFoldDB" id="A0A1S8NHJ5"/>
<dbReference type="EC" id="3.2.1.86" evidence="1"/>
<proteinExistence type="predicted"/>
<dbReference type="Gene3D" id="3.20.20.80">
    <property type="entry name" value="Glycosidases"/>
    <property type="match status" value="1"/>
</dbReference>
<dbReference type="GO" id="GO:0008706">
    <property type="term" value="F:6-phospho-beta-glucosidase activity"/>
    <property type="evidence" value="ECO:0007669"/>
    <property type="project" value="UniProtKB-EC"/>
</dbReference>